<dbReference type="EMBL" id="KV784357">
    <property type="protein sequence ID" value="OEU17534.1"/>
    <property type="molecule type" value="Genomic_DNA"/>
</dbReference>
<dbReference type="Gene3D" id="3.40.50.150">
    <property type="entry name" value="Vaccinia Virus protein VP39"/>
    <property type="match status" value="1"/>
</dbReference>
<evidence type="ECO:0000313" key="3">
    <source>
        <dbReference type="Proteomes" id="UP000095751"/>
    </source>
</evidence>
<name>A0A1E7FHD1_9STRA</name>
<gene>
    <name evidence="2" type="ORF">FRACYDRAFT_184202</name>
</gene>
<feature type="domain" description="Methyltransferase" evidence="1">
    <location>
        <begin position="149"/>
        <end position="197"/>
    </location>
</feature>
<protein>
    <recommendedName>
        <fullName evidence="1">Methyltransferase domain-containing protein</fullName>
    </recommendedName>
</protein>
<dbReference type="InParanoid" id="A0A1E7FHD1"/>
<dbReference type="CDD" id="cd02440">
    <property type="entry name" value="AdoMet_MTases"/>
    <property type="match status" value="1"/>
</dbReference>
<dbReference type="Proteomes" id="UP000095751">
    <property type="component" value="Unassembled WGS sequence"/>
</dbReference>
<keyword evidence="3" id="KW-1185">Reference proteome</keyword>
<dbReference type="Pfam" id="PF13847">
    <property type="entry name" value="Methyltransf_31"/>
    <property type="match status" value="1"/>
</dbReference>
<dbReference type="OrthoDB" id="2013972at2759"/>
<sequence>MITTTQQRRQSSILSSFLSSSASTSTSFTTPPIPVPIFLPFFSKGTKTATSLFSSSSSCSSSSTISTRLGRKITQYTIDDSICLPTKGITLKTSVHKACRSLDIYLDKKPSLPHTRDAFKVLLEMIEMNNDNNSNNNNSSSITTVYDGIVLDSGCGTGRSTKILARDIYPHHLVIGVDRSFSRLTKTKDNRQSLGADIDVDGNVDGDETYCQQISENAYLVRAELVEFWECCIDHGWTTLKITHHYMLYPNPYPTKKRLMQRWYAHPCFPLILKLNVETMVIRSNWEVYLDEFAAAIEMANDFYDHNNSTNFVGNDSDVSSWQGRTSSSSSSSSSSNNLALPYLSSAKVGPIERIDKSVALTNFEAKFDNVGESTYELILKRK</sequence>
<dbReference type="KEGG" id="fcy:FRACYDRAFT_184202"/>
<reference evidence="2 3" key="1">
    <citation type="submission" date="2016-09" db="EMBL/GenBank/DDBJ databases">
        <title>Extensive genetic diversity and differential bi-allelic expression allows diatom success in the polar Southern Ocean.</title>
        <authorList>
            <consortium name="DOE Joint Genome Institute"/>
            <person name="Mock T."/>
            <person name="Otillar R.P."/>
            <person name="Strauss J."/>
            <person name="Dupont C."/>
            <person name="Frickenhaus S."/>
            <person name="Maumus F."/>
            <person name="Mcmullan M."/>
            <person name="Sanges R."/>
            <person name="Schmutz J."/>
            <person name="Toseland A."/>
            <person name="Valas R."/>
            <person name="Veluchamy A."/>
            <person name="Ward B.J."/>
            <person name="Allen A."/>
            <person name="Barry K."/>
            <person name="Falciatore A."/>
            <person name="Ferrante M."/>
            <person name="Fortunato A.E."/>
            <person name="Gloeckner G."/>
            <person name="Gruber A."/>
            <person name="Hipkin R."/>
            <person name="Janech M."/>
            <person name="Kroth P."/>
            <person name="Leese F."/>
            <person name="Lindquist E."/>
            <person name="Lyon B.R."/>
            <person name="Martin J."/>
            <person name="Mayer C."/>
            <person name="Parker M."/>
            <person name="Quesneville H."/>
            <person name="Raymond J."/>
            <person name="Uhlig C."/>
            <person name="Valentin K.U."/>
            <person name="Worden A.Z."/>
            <person name="Armbrust E.V."/>
            <person name="Bowler C."/>
            <person name="Green B."/>
            <person name="Moulton V."/>
            <person name="Van Oosterhout C."/>
            <person name="Grigoriev I."/>
        </authorList>
    </citation>
    <scope>NUCLEOTIDE SEQUENCE [LARGE SCALE GENOMIC DNA]</scope>
    <source>
        <strain evidence="2 3">CCMP1102</strain>
    </source>
</reference>
<proteinExistence type="predicted"/>
<organism evidence="2 3">
    <name type="scientific">Fragilariopsis cylindrus CCMP1102</name>
    <dbReference type="NCBI Taxonomy" id="635003"/>
    <lineage>
        <taxon>Eukaryota</taxon>
        <taxon>Sar</taxon>
        <taxon>Stramenopiles</taxon>
        <taxon>Ochrophyta</taxon>
        <taxon>Bacillariophyta</taxon>
        <taxon>Bacillariophyceae</taxon>
        <taxon>Bacillariophycidae</taxon>
        <taxon>Bacillariales</taxon>
        <taxon>Bacillariaceae</taxon>
        <taxon>Fragilariopsis</taxon>
    </lineage>
</organism>
<evidence type="ECO:0000259" key="1">
    <source>
        <dbReference type="Pfam" id="PF13847"/>
    </source>
</evidence>
<evidence type="ECO:0000313" key="2">
    <source>
        <dbReference type="EMBL" id="OEU17534.1"/>
    </source>
</evidence>
<dbReference type="SUPFAM" id="SSF53335">
    <property type="entry name" value="S-adenosyl-L-methionine-dependent methyltransferases"/>
    <property type="match status" value="1"/>
</dbReference>
<accession>A0A1E7FHD1</accession>
<dbReference type="InterPro" id="IPR029063">
    <property type="entry name" value="SAM-dependent_MTases_sf"/>
</dbReference>
<dbReference type="InterPro" id="IPR025714">
    <property type="entry name" value="Methyltranfer_dom"/>
</dbReference>
<dbReference type="AlphaFoldDB" id="A0A1E7FHD1"/>